<dbReference type="Proteomes" id="UP001198220">
    <property type="component" value="Unassembled WGS sequence"/>
</dbReference>
<keyword evidence="5 7" id="KW-1133">Transmembrane helix</keyword>
<dbReference type="GO" id="GO:0005886">
    <property type="term" value="C:plasma membrane"/>
    <property type="evidence" value="ECO:0007669"/>
    <property type="project" value="UniProtKB-SubCell"/>
</dbReference>
<gene>
    <name evidence="9" type="ORF">LKD36_08855</name>
</gene>
<feature type="transmembrane region" description="Helical" evidence="7">
    <location>
        <begin position="355"/>
        <end position="380"/>
    </location>
</feature>
<evidence type="ECO:0000256" key="1">
    <source>
        <dbReference type="ARBA" id="ARBA00004429"/>
    </source>
</evidence>
<evidence type="ECO:0000256" key="5">
    <source>
        <dbReference type="ARBA" id="ARBA00022989"/>
    </source>
</evidence>
<feature type="transmembrane region" description="Helical" evidence="7">
    <location>
        <begin position="94"/>
        <end position="123"/>
    </location>
</feature>
<feature type="domain" description="TRAP C4-dicarboxylate transport system permease DctM subunit" evidence="8">
    <location>
        <begin position="8"/>
        <end position="413"/>
    </location>
</feature>
<feature type="transmembrane region" description="Helical" evidence="7">
    <location>
        <begin position="313"/>
        <end position="343"/>
    </location>
</feature>
<comment type="caution">
    <text evidence="9">The sequence shown here is derived from an EMBL/GenBank/DDBJ whole genome shotgun (WGS) entry which is preliminary data.</text>
</comment>
<evidence type="ECO:0000256" key="7">
    <source>
        <dbReference type="SAM" id="Phobius"/>
    </source>
</evidence>
<evidence type="ECO:0000313" key="10">
    <source>
        <dbReference type="Proteomes" id="UP001198220"/>
    </source>
</evidence>
<proteinExistence type="predicted"/>
<evidence type="ECO:0000259" key="8">
    <source>
        <dbReference type="Pfam" id="PF06808"/>
    </source>
</evidence>
<dbReference type="GO" id="GO:0022857">
    <property type="term" value="F:transmembrane transporter activity"/>
    <property type="evidence" value="ECO:0007669"/>
    <property type="project" value="TreeGrafter"/>
</dbReference>
<evidence type="ECO:0000313" key="9">
    <source>
        <dbReference type="EMBL" id="MCC2126289.1"/>
    </source>
</evidence>
<dbReference type="PANTHER" id="PTHR33362:SF3">
    <property type="entry name" value="SIALIC ACID TRAP TRANSPORTER PERMEASE PROTEIN SIAT"/>
    <property type="match status" value="1"/>
</dbReference>
<dbReference type="AlphaFoldDB" id="A0AAE3DCF1"/>
<feature type="transmembrane region" description="Helical" evidence="7">
    <location>
        <begin position="167"/>
        <end position="193"/>
    </location>
</feature>
<feature type="transmembrane region" description="Helical" evidence="7">
    <location>
        <begin position="240"/>
        <end position="256"/>
    </location>
</feature>
<keyword evidence="6 7" id="KW-0472">Membrane</keyword>
<feature type="transmembrane region" description="Helical" evidence="7">
    <location>
        <begin position="54"/>
        <end position="74"/>
    </location>
</feature>
<comment type="subcellular location">
    <subcellularLocation>
        <location evidence="1">Cell inner membrane</location>
        <topology evidence="1">Multi-pass membrane protein</topology>
    </subcellularLocation>
</comment>
<dbReference type="Pfam" id="PF06808">
    <property type="entry name" value="DctM"/>
    <property type="match status" value="1"/>
</dbReference>
<dbReference type="EMBL" id="JAJEPS010000007">
    <property type="protein sequence ID" value="MCC2126289.1"/>
    <property type="molecule type" value="Genomic_DNA"/>
</dbReference>
<organism evidence="9 10">
    <name type="scientific">Hominiventricola filiformis</name>
    <dbReference type="NCBI Taxonomy" id="2885352"/>
    <lineage>
        <taxon>Bacteria</taxon>
        <taxon>Bacillati</taxon>
        <taxon>Bacillota</taxon>
        <taxon>Clostridia</taxon>
        <taxon>Lachnospirales</taxon>
        <taxon>Lachnospiraceae</taxon>
        <taxon>Hominiventricola</taxon>
    </lineage>
</organism>
<feature type="transmembrane region" description="Helical" evidence="7">
    <location>
        <begin position="6"/>
        <end position="34"/>
    </location>
</feature>
<feature type="transmembrane region" description="Helical" evidence="7">
    <location>
        <begin position="214"/>
        <end position="234"/>
    </location>
</feature>
<protein>
    <submittedName>
        <fullName evidence="9">TRAP transporter large permease</fullName>
    </submittedName>
</protein>
<dbReference type="PANTHER" id="PTHR33362">
    <property type="entry name" value="SIALIC ACID TRAP TRANSPORTER PERMEASE PROTEIN SIAT-RELATED"/>
    <property type="match status" value="1"/>
</dbReference>
<keyword evidence="2" id="KW-1003">Cell membrane</keyword>
<sequence length="425" mass="44534">MDLFVLILSFFVMLFLGIPIAFALCLSSLLYMVLYSSVPLIIIGQQMLKGVDSFTLLAIPFFIIAGSLMTNGGISKRIVNFAKQLVGWMPGGLAVVDIVASMIFAAMTGAGAATTAAVGGMMIPHMEEEGYDPGFASAIQAMGGVFGPIIPPSTLMVLYAVASGESVGGMFLGGILPGLYLGLVLIIVVVMMCKKKGYGGGAKFDGKAFVKATVDAFWALLAPIIILGGIYSGIMTPTESSAVCCFYCMIVGLFIYRELSVKDLVKVVAEGVKSSAGIMLIVAATQVFGWVLTRAQIPQTIAKMFTENVSNGTVFLFAVCLILLVAGCFIDAVPALLIFAPIFCPTAQAYGLNMVHFGVVMVVVLCIGLATPPVGINLYVASSVGGQPVHKIIPHLPIPLLTIAIATIVLILCPPIVTLLPTLFG</sequence>
<keyword evidence="3" id="KW-0997">Cell inner membrane</keyword>
<evidence type="ECO:0000256" key="3">
    <source>
        <dbReference type="ARBA" id="ARBA00022519"/>
    </source>
</evidence>
<dbReference type="PIRSF" id="PIRSF006066">
    <property type="entry name" value="HI0050"/>
    <property type="match status" value="1"/>
</dbReference>
<accession>A0AAE3DCF1</accession>
<keyword evidence="10" id="KW-1185">Reference proteome</keyword>
<feature type="transmembrane region" description="Helical" evidence="7">
    <location>
        <begin position="276"/>
        <end position="293"/>
    </location>
</feature>
<reference evidence="9 10" key="1">
    <citation type="submission" date="2021-10" db="EMBL/GenBank/DDBJ databases">
        <title>Anaerobic single-cell dispensing facilitates the cultivation of human gut bacteria.</title>
        <authorList>
            <person name="Afrizal A."/>
        </authorList>
    </citation>
    <scope>NUCLEOTIDE SEQUENCE [LARGE SCALE GENOMIC DNA]</scope>
    <source>
        <strain evidence="9 10">CLA-AA-H276</strain>
    </source>
</reference>
<dbReference type="InterPro" id="IPR010656">
    <property type="entry name" value="DctM"/>
</dbReference>
<feature type="transmembrane region" description="Helical" evidence="7">
    <location>
        <begin position="400"/>
        <end position="424"/>
    </location>
</feature>
<dbReference type="NCBIfam" id="TIGR00786">
    <property type="entry name" value="dctM"/>
    <property type="match status" value="1"/>
</dbReference>
<feature type="transmembrane region" description="Helical" evidence="7">
    <location>
        <begin position="135"/>
        <end position="161"/>
    </location>
</feature>
<evidence type="ECO:0000256" key="2">
    <source>
        <dbReference type="ARBA" id="ARBA00022475"/>
    </source>
</evidence>
<keyword evidence="4 7" id="KW-0812">Transmembrane</keyword>
<evidence type="ECO:0000256" key="6">
    <source>
        <dbReference type="ARBA" id="ARBA00023136"/>
    </source>
</evidence>
<dbReference type="InterPro" id="IPR004681">
    <property type="entry name" value="TRAP_DctM"/>
</dbReference>
<evidence type="ECO:0000256" key="4">
    <source>
        <dbReference type="ARBA" id="ARBA00022692"/>
    </source>
</evidence>
<dbReference type="RefSeq" id="WP_308459396.1">
    <property type="nucleotide sequence ID" value="NZ_JAJEPS010000007.1"/>
</dbReference>
<name>A0AAE3DCF1_9FIRM</name>